<name>A0A915DMJ5_9BILA</name>
<proteinExistence type="predicted"/>
<evidence type="ECO:0000259" key="1">
    <source>
        <dbReference type="Pfam" id="PF21021"/>
    </source>
</evidence>
<accession>A0A915DMJ5</accession>
<reference evidence="3" key="1">
    <citation type="submission" date="2022-11" db="UniProtKB">
        <authorList>
            <consortium name="WormBaseParasite"/>
        </authorList>
    </citation>
    <scope>IDENTIFICATION</scope>
</reference>
<dbReference type="WBParaSite" id="jg21649">
    <property type="protein sequence ID" value="jg21649"/>
    <property type="gene ID" value="jg21649"/>
</dbReference>
<protein>
    <recommendedName>
        <fullName evidence="1">Fas-associated factor 1/2-like UAS domain-containing protein</fullName>
    </recommendedName>
</protein>
<organism evidence="2 3">
    <name type="scientific">Ditylenchus dipsaci</name>
    <dbReference type="NCBI Taxonomy" id="166011"/>
    <lineage>
        <taxon>Eukaryota</taxon>
        <taxon>Metazoa</taxon>
        <taxon>Ecdysozoa</taxon>
        <taxon>Nematoda</taxon>
        <taxon>Chromadorea</taxon>
        <taxon>Rhabditida</taxon>
        <taxon>Tylenchina</taxon>
        <taxon>Tylenchomorpha</taxon>
        <taxon>Sphaerularioidea</taxon>
        <taxon>Anguinidae</taxon>
        <taxon>Anguininae</taxon>
        <taxon>Ditylenchus</taxon>
    </lineage>
</organism>
<keyword evidence="2" id="KW-1185">Reference proteome</keyword>
<dbReference type="Gene3D" id="3.40.30.10">
    <property type="entry name" value="Glutaredoxin"/>
    <property type="match status" value="1"/>
</dbReference>
<dbReference type="InterPro" id="IPR049483">
    <property type="entry name" value="FAF1_2-like_UAS"/>
</dbReference>
<evidence type="ECO:0000313" key="2">
    <source>
        <dbReference type="Proteomes" id="UP000887574"/>
    </source>
</evidence>
<dbReference type="AlphaFoldDB" id="A0A915DMJ5"/>
<feature type="domain" description="Fas-associated factor 1/2-like UAS" evidence="1">
    <location>
        <begin position="4"/>
        <end position="45"/>
    </location>
</feature>
<sequence length="69" mass="7812">MQNFASVFESRYGSNFAPFYRGTVEEAMAEAFEAPGRDPVERRPLLSICTTITLLGRQQYICSECDVLQ</sequence>
<dbReference type="Proteomes" id="UP000887574">
    <property type="component" value="Unplaced"/>
</dbReference>
<evidence type="ECO:0000313" key="3">
    <source>
        <dbReference type="WBParaSite" id="jg21649"/>
    </source>
</evidence>
<dbReference type="Pfam" id="PF21021">
    <property type="entry name" value="FAF1"/>
    <property type="match status" value="1"/>
</dbReference>